<dbReference type="InterPro" id="IPR036188">
    <property type="entry name" value="FAD/NAD-bd_sf"/>
</dbReference>
<keyword evidence="1" id="KW-0560">Oxidoreductase</keyword>
<dbReference type="EMBL" id="FPHH01000059">
    <property type="protein sequence ID" value="SFV60799.1"/>
    <property type="molecule type" value="Genomic_DNA"/>
</dbReference>
<dbReference type="InterPro" id="IPR006076">
    <property type="entry name" value="FAD-dep_OxRdtase"/>
</dbReference>
<evidence type="ECO:0000259" key="2">
    <source>
        <dbReference type="Pfam" id="PF01266"/>
    </source>
</evidence>
<dbReference type="PANTHER" id="PTHR13847:SF289">
    <property type="entry name" value="GLYCINE OXIDASE"/>
    <property type="match status" value="1"/>
</dbReference>
<dbReference type="PANTHER" id="PTHR13847">
    <property type="entry name" value="SARCOSINE DEHYDROGENASE-RELATED"/>
    <property type="match status" value="1"/>
</dbReference>
<protein>
    <submittedName>
        <fullName evidence="3">FAD dependent oxidoreductase</fullName>
    </submittedName>
</protein>
<dbReference type="Pfam" id="PF01266">
    <property type="entry name" value="DAO"/>
    <property type="match status" value="1"/>
</dbReference>
<feature type="domain" description="FAD dependent oxidoreductase" evidence="2">
    <location>
        <begin position="3"/>
        <end position="350"/>
    </location>
</feature>
<dbReference type="GO" id="GO:0005737">
    <property type="term" value="C:cytoplasm"/>
    <property type="evidence" value="ECO:0007669"/>
    <property type="project" value="TreeGrafter"/>
</dbReference>
<dbReference type="Gene3D" id="3.50.50.60">
    <property type="entry name" value="FAD/NAD(P)-binding domain"/>
    <property type="match status" value="1"/>
</dbReference>
<proteinExistence type="predicted"/>
<reference evidence="3" key="1">
    <citation type="submission" date="2016-10" db="EMBL/GenBank/DDBJ databases">
        <authorList>
            <person name="de Groot N.N."/>
        </authorList>
    </citation>
    <scope>NUCLEOTIDE SEQUENCE</scope>
</reference>
<dbReference type="GO" id="GO:0016491">
    <property type="term" value="F:oxidoreductase activity"/>
    <property type="evidence" value="ECO:0007669"/>
    <property type="project" value="UniProtKB-KW"/>
</dbReference>
<gene>
    <name evidence="3" type="ORF">MNB_SM-5-444</name>
</gene>
<accession>A0A1W1C4V3</accession>
<organism evidence="3">
    <name type="scientific">hydrothermal vent metagenome</name>
    <dbReference type="NCBI Taxonomy" id="652676"/>
    <lineage>
        <taxon>unclassified sequences</taxon>
        <taxon>metagenomes</taxon>
        <taxon>ecological metagenomes</taxon>
    </lineage>
</organism>
<sequence length="376" mass="42146">MYDIAIVGAGINGCSVAYEFLQEGKSVILFDKEAIAAGGSGAAGAFISPKFSKSGDLRILLDDAFRYSIEYYKKNFPNSFESSQLLHIAKDAKDDSLLCEYKKNPPFMLKEVSQEVLDLLTDGAKAREYVSLCAGVVNAQSVTHEMSKGAVFVCEKVENLRYDDGFWLLNERYSAKEVVLATGAYEKVIKEPYIDVRGIWGHRIDVQTTTKNPYSLHQFVSVSKSHQESGKNILAIGATHTIHYHPEKNKEIYDIEKGRAELLEKAAQTIDLKNIEIVKDYVGLRSGSVDYMPLLGALIRSEETIKNCGNRLQDKRISYDAFSYYPNLSIINGSGGYGFVLAPYLAKILKEHILYGKEIDKSIAPARYFARWARRR</sequence>
<evidence type="ECO:0000256" key="1">
    <source>
        <dbReference type="ARBA" id="ARBA00023002"/>
    </source>
</evidence>
<dbReference type="SUPFAM" id="SSF51905">
    <property type="entry name" value="FAD/NAD(P)-binding domain"/>
    <property type="match status" value="1"/>
</dbReference>
<dbReference type="AlphaFoldDB" id="A0A1W1C4V3"/>
<dbReference type="Gene3D" id="3.30.9.10">
    <property type="entry name" value="D-Amino Acid Oxidase, subunit A, domain 2"/>
    <property type="match status" value="1"/>
</dbReference>
<name>A0A1W1C4V3_9ZZZZ</name>
<evidence type="ECO:0000313" key="3">
    <source>
        <dbReference type="EMBL" id="SFV60799.1"/>
    </source>
</evidence>